<feature type="region of interest" description="Disordered" evidence="1">
    <location>
        <begin position="1"/>
        <end position="65"/>
    </location>
</feature>
<proteinExistence type="predicted"/>
<feature type="compositionally biased region" description="Low complexity" evidence="1">
    <location>
        <begin position="815"/>
        <end position="827"/>
    </location>
</feature>
<feature type="compositionally biased region" description="Basic and acidic residues" evidence="1">
    <location>
        <begin position="898"/>
        <end position="914"/>
    </location>
</feature>
<dbReference type="Proteomes" id="UP000790833">
    <property type="component" value="Unassembled WGS sequence"/>
</dbReference>
<protein>
    <submittedName>
        <fullName evidence="2">Uncharacterized protein</fullName>
    </submittedName>
</protein>
<reference evidence="2" key="1">
    <citation type="submission" date="2021-03" db="EMBL/GenBank/DDBJ databases">
        <authorList>
            <person name="Palmer J.M."/>
        </authorList>
    </citation>
    <scope>NUCLEOTIDE SEQUENCE</scope>
    <source>
        <strain evidence="2">ARV_011</strain>
    </source>
</reference>
<feature type="compositionally biased region" description="Polar residues" evidence="1">
    <location>
        <begin position="490"/>
        <end position="500"/>
    </location>
</feature>
<evidence type="ECO:0000313" key="2">
    <source>
        <dbReference type="EMBL" id="KAG7193291.1"/>
    </source>
</evidence>
<feature type="compositionally biased region" description="Acidic residues" evidence="1">
    <location>
        <begin position="464"/>
        <end position="489"/>
    </location>
</feature>
<feature type="compositionally biased region" description="Basic and acidic residues" evidence="1">
    <location>
        <begin position="797"/>
        <end position="808"/>
    </location>
</feature>
<dbReference type="GeneID" id="66114429"/>
<feature type="region of interest" description="Disordered" evidence="1">
    <location>
        <begin position="77"/>
        <end position="109"/>
    </location>
</feature>
<feature type="compositionally biased region" description="Polar residues" evidence="1">
    <location>
        <begin position="780"/>
        <end position="795"/>
    </location>
</feature>
<accession>A0A9P8AIM8</accession>
<dbReference type="OrthoDB" id="3981301at2759"/>
<feature type="region of interest" description="Disordered" evidence="1">
    <location>
        <begin position="414"/>
        <end position="554"/>
    </location>
</feature>
<feature type="region of interest" description="Disordered" evidence="1">
    <location>
        <begin position="723"/>
        <end position="836"/>
    </location>
</feature>
<feature type="compositionally biased region" description="Low complexity" evidence="1">
    <location>
        <begin position="635"/>
        <end position="645"/>
    </location>
</feature>
<feature type="compositionally biased region" description="Polar residues" evidence="1">
    <location>
        <begin position="250"/>
        <end position="286"/>
    </location>
</feature>
<evidence type="ECO:0000313" key="3">
    <source>
        <dbReference type="Proteomes" id="UP000790833"/>
    </source>
</evidence>
<feature type="compositionally biased region" description="Low complexity" evidence="1">
    <location>
        <begin position="746"/>
        <end position="775"/>
    </location>
</feature>
<feature type="region of interest" description="Disordered" evidence="1">
    <location>
        <begin position="868"/>
        <end position="914"/>
    </location>
</feature>
<comment type="caution">
    <text evidence="2">The sequence shown here is derived from an EMBL/GenBank/DDBJ whole genome shotgun (WGS) entry which is preliminary data.</text>
</comment>
<dbReference type="AlphaFoldDB" id="A0A9P8AIM8"/>
<name>A0A9P8AIM8_9ASCO</name>
<dbReference type="EMBL" id="JAHMUF010000013">
    <property type="protein sequence ID" value="KAG7193291.1"/>
    <property type="molecule type" value="Genomic_DNA"/>
</dbReference>
<feature type="compositionally biased region" description="Polar residues" evidence="1">
    <location>
        <begin position="540"/>
        <end position="554"/>
    </location>
</feature>
<feature type="compositionally biased region" description="Polar residues" evidence="1">
    <location>
        <begin position="521"/>
        <end position="531"/>
    </location>
</feature>
<feature type="compositionally biased region" description="Low complexity" evidence="1">
    <location>
        <begin position="883"/>
        <end position="897"/>
    </location>
</feature>
<sequence>MPSLPTYLHPSVVINPPPATSIPDHADPSSPVKTSQPPDTSVFDGTGPSEMLVSPMRKGHRHRRSQAISGDFDFLSQINQNPLFPPPGPNSPTRNSYCGSPSSPTPSYLPPRLHSRSQSALLGYNAPQIKPRPVSCYTPSKSVHNSNYDNEDIPKLLDSTFNQSIPHNNNNNNNVIGFENTSESTSNKLKERSGFLLLDIPPQTAEAMSRNFDVDVNGKIETMSVSESDNAGWFSFPPPPILHSPRKTAETSQPVTPKLSSSSFYPPQRNTSQDMGSGSTPSTSHFASGSLNGSPYYYSSPRDLRSPFHKKALSASYNEVPDPIIDLNDILVAAASGSGSQAKSPLNTTSTPVSPARGLRSSHSTFLHRRTELLPPTLESLLQSPFARNYSSVGGASSSLLHNGVTYPEQAIEEEEDTDFEEENHVNSTPNINQQSEELEQEVQVSQKTEPYANGLEIVGVHVDDDEDDEEEDEDEDEDEEDVDVDDNENATLVVSQDSLQPPRGLSSRRSDEFDNLYPTLANSSSTSLPNSKPPPIEKTFSNTSNASLSSKRSQARATRYQSFYDQSFKISNALKLNYSSDSLSHSSSLSSLRNKYSQQQLIPQNSLQSLLPTSKPLSPAQPPFPIGQHSRDASSSQTSINSESSFSVQTPIIYQSGTFGGISTSPSLNALNAPPCNPASIFVAIPLQQRLSLPRMNEYKRAIKPKTTSLNANSTMTTKTLPKDISVCNSPSSSNHSTTLVTQESSSPSLSITSPPITITSHTSSPPKTQQTKPKPIDVSQTSPTDTRLSTVAHDSNLKKSHVDVSSRRSLAHNSNNTTTTNTTSTPITPSEGISSRKVADVTNLPRYNTSAALAFSSRSHRLLKYGGGGSGNNDHKMSVDSSAGSIATRTSSRTSIGDRSKRKQFIDWLKRK</sequence>
<evidence type="ECO:0000256" key="1">
    <source>
        <dbReference type="SAM" id="MobiDB-lite"/>
    </source>
</evidence>
<feature type="region of interest" description="Disordered" evidence="1">
    <location>
        <begin position="236"/>
        <end position="286"/>
    </location>
</feature>
<gene>
    <name evidence="2" type="ORF">KQ657_001055</name>
</gene>
<feature type="region of interest" description="Disordered" evidence="1">
    <location>
        <begin position="337"/>
        <end position="362"/>
    </location>
</feature>
<keyword evidence="3" id="KW-1185">Reference proteome</keyword>
<dbReference type="RefSeq" id="XP_043048839.1">
    <property type="nucleotide sequence ID" value="XM_043191867.1"/>
</dbReference>
<organism evidence="2 3">
    <name type="scientific">Scheffersomyces spartinae</name>
    <dbReference type="NCBI Taxonomy" id="45513"/>
    <lineage>
        <taxon>Eukaryota</taxon>
        <taxon>Fungi</taxon>
        <taxon>Dikarya</taxon>
        <taxon>Ascomycota</taxon>
        <taxon>Saccharomycotina</taxon>
        <taxon>Pichiomycetes</taxon>
        <taxon>Debaryomycetaceae</taxon>
        <taxon>Scheffersomyces</taxon>
    </lineage>
</organism>
<feature type="region of interest" description="Disordered" evidence="1">
    <location>
        <begin position="610"/>
        <end position="645"/>
    </location>
</feature>
<feature type="compositionally biased region" description="Low complexity" evidence="1">
    <location>
        <begin position="727"/>
        <end position="738"/>
    </location>
</feature>